<dbReference type="AlphaFoldDB" id="B4J1C4"/>
<sequence>MQVSYRFEEPTFFLHKKRSAEAADAQACVILDLDELYVLNGKDRNGIETFDDKQQILNVHKHQLQLRSQFADNNRSCSPMMQVVLQFFRSCTFGTAGLGNDLTPMNSPWPRLIQLPTYGCLVLY</sequence>
<protein>
    <submittedName>
        <fullName evidence="1">GH17184</fullName>
    </submittedName>
</protein>
<evidence type="ECO:0000313" key="1">
    <source>
        <dbReference type="EMBL" id="EDV97993.1"/>
    </source>
</evidence>
<reference evidence="1 2" key="1">
    <citation type="journal article" date="2007" name="Nature">
        <title>Evolution of genes and genomes on the Drosophila phylogeny.</title>
        <authorList>
            <consortium name="Drosophila 12 Genomes Consortium"/>
            <person name="Clark A.G."/>
            <person name="Eisen M.B."/>
            <person name="Smith D.R."/>
            <person name="Bergman C.M."/>
            <person name="Oliver B."/>
            <person name="Markow T.A."/>
            <person name="Kaufman T.C."/>
            <person name="Kellis M."/>
            <person name="Gelbart W."/>
            <person name="Iyer V.N."/>
            <person name="Pollard D.A."/>
            <person name="Sackton T.B."/>
            <person name="Larracuente A.M."/>
            <person name="Singh N.D."/>
            <person name="Abad J.P."/>
            <person name="Abt D.N."/>
            <person name="Adryan B."/>
            <person name="Aguade M."/>
            <person name="Akashi H."/>
            <person name="Anderson W.W."/>
            <person name="Aquadro C.F."/>
            <person name="Ardell D.H."/>
            <person name="Arguello R."/>
            <person name="Artieri C.G."/>
            <person name="Barbash D.A."/>
            <person name="Barker D."/>
            <person name="Barsanti P."/>
            <person name="Batterham P."/>
            <person name="Batzoglou S."/>
            <person name="Begun D."/>
            <person name="Bhutkar A."/>
            <person name="Blanco E."/>
            <person name="Bosak S.A."/>
            <person name="Bradley R.K."/>
            <person name="Brand A.D."/>
            <person name="Brent M.R."/>
            <person name="Brooks A.N."/>
            <person name="Brown R.H."/>
            <person name="Butlin R.K."/>
            <person name="Caggese C."/>
            <person name="Calvi B.R."/>
            <person name="Bernardo de Carvalho A."/>
            <person name="Caspi A."/>
            <person name="Castrezana S."/>
            <person name="Celniker S.E."/>
            <person name="Chang J.L."/>
            <person name="Chapple C."/>
            <person name="Chatterji S."/>
            <person name="Chinwalla A."/>
            <person name="Civetta A."/>
            <person name="Clifton S.W."/>
            <person name="Comeron J.M."/>
            <person name="Costello J.C."/>
            <person name="Coyne J.A."/>
            <person name="Daub J."/>
            <person name="David R.G."/>
            <person name="Delcher A.L."/>
            <person name="Delehaunty K."/>
            <person name="Do C.B."/>
            <person name="Ebling H."/>
            <person name="Edwards K."/>
            <person name="Eickbush T."/>
            <person name="Evans J.D."/>
            <person name="Filipski A."/>
            <person name="Findeiss S."/>
            <person name="Freyhult E."/>
            <person name="Fulton L."/>
            <person name="Fulton R."/>
            <person name="Garcia A.C."/>
            <person name="Gardiner A."/>
            <person name="Garfield D.A."/>
            <person name="Garvin B.E."/>
            <person name="Gibson G."/>
            <person name="Gilbert D."/>
            <person name="Gnerre S."/>
            <person name="Godfrey J."/>
            <person name="Good R."/>
            <person name="Gotea V."/>
            <person name="Gravely B."/>
            <person name="Greenberg A.J."/>
            <person name="Griffiths-Jones S."/>
            <person name="Gross S."/>
            <person name="Guigo R."/>
            <person name="Gustafson E.A."/>
            <person name="Haerty W."/>
            <person name="Hahn M.W."/>
            <person name="Halligan D.L."/>
            <person name="Halpern A.L."/>
            <person name="Halter G.M."/>
            <person name="Han M.V."/>
            <person name="Heger A."/>
            <person name="Hillier L."/>
            <person name="Hinrichs A.S."/>
            <person name="Holmes I."/>
            <person name="Hoskins R.A."/>
            <person name="Hubisz M.J."/>
            <person name="Hultmark D."/>
            <person name="Huntley M.A."/>
            <person name="Jaffe D.B."/>
            <person name="Jagadeeshan S."/>
            <person name="Jeck W.R."/>
            <person name="Johnson J."/>
            <person name="Jones C.D."/>
            <person name="Jordan W.C."/>
            <person name="Karpen G.H."/>
            <person name="Kataoka E."/>
            <person name="Keightley P.D."/>
            <person name="Kheradpour P."/>
            <person name="Kirkness E.F."/>
            <person name="Koerich L.B."/>
            <person name="Kristiansen K."/>
            <person name="Kudrna D."/>
            <person name="Kulathinal R.J."/>
            <person name="Kumar S."/>
            <person name="Kwok R."/>
            <person name="Lander E."/>
            <person name="Langley C.H."/>
            <person name="Lapoint R."/>
            <person name="Lazzaro B.P."/>
            <person name="Lee S.J."/>
            <person name="Levesque L."/>
            <person name="Li R."/>
            <person name="Lin C.F."/>
            <person name="Lin M.F."/>
            <person name="Lindblad-Toh K."/>
            <person name="Llopart A."/>
            <person name="Long M."/>
            <person name="Low L."/>
            <person name="Lozovsky E."/>
            <person name="Lu J."/>
            <person name="Luo M."/>
            <person name="Machado C.A."/>
            <person name="Makalowski W."/>
            <person name="Marzo M."/>
            <person name="Matsuda M."/>
            <person name="Matzkin L."/>
            <person name="McAllister B."/>
            <person name="McBride C.S."/>
            <person name="McKernan B."/>
            <person name="McKernan K."/>
            <person name="Mendez-Lago M."/>
            <person name="Minx P."/>
            <person name="Mollenhauer M.U."/>
            <person name="Montooth K."/>
            <person name="Mount S.M."/>
            <person name="Mu X."/>
            <person name="Myers E."/>
            <person name="Negre B."/>
            <person name="Newfeld S."/>
            <person name="Nielsen R."/>
            <person name="Noor M.A."/>
            <person name="O'Grady P."/>
            <person name="Pachter L."/>
            <person name="Papaceit M."/>
            <person name="Parisi M.J."/>
            <person name="Parisi M."/>
            <person name="Parts L."/>
            <person name="Pedersen J.S."/>
            <person name="Pesole G."/>
            <person name="Phillippy A.M."/>
            <person name="Ponting C.P."/>
            <person name="Pop M."/>
            <person name="Porcelli D."/>
            <person name="Powell J.R."/>
            <person name="Prohaska S."/>
            <person name="Pruitt K."/>
            <person name="Puig M."/>
            <person name="Quesneville H."/>
            <person name="Ram K.R."/>
            <person name="Rand D."/>
            <person name="Rasmussen M.D."/>
            <person name="Reed L.K."/>
            <person name="Reenan R."/>
            <person name="Reily A."/>
            <person name="Remington K.A."/>
            <person name="Rieger T.T."/>
            <person name="Ritchie M.G."/>
            <person name="Robin C."/>
            <person name="Rogers Y.H."/>
            <person name="Rohde C."/>
            <person name="Rozas J."/>
            <person name="Rubenfield M.J."/>
            <person name="Ruiz A."/>
            <person name="Russo S."/>
            <person name="Salzberg S.L."/>
            <person name="Sanchez-Gracia A."/>
            <person name="Saranga D.J."/>
            <person name="Sato H."/>
            <person name="Schaeffer S.W."/>
            <person name="Schatz M.C."/>
            <person name="Schlenke T."/>
            <person name="Schwartz R."/>
            <person name="Segarra C."/>
            <person name="Singh R.S."/>
            <person name="Sirot L."/>
            <person name="Sirota M."/>
            <person name="Sisneros N.B."/>
            <person name="Smith C.D."/>
            <person name="Smith T.F."/>
            <person name="Spieth J."/>
            <person name="Stage D.E."/>
            <person name="Stark A."/>
            <person name="Stephan W."/>
            <person name="Strausberg R.L."/>
            <person name="Strempel S."/>
            <person name="Sturgill D."/>
            <person name="Sutton G."/>
            <person name="Sutton G.G."/>
            <person name="Tao W."/>
            <person name="Teichmann S."/>
            <person name="Tobari Y.N."/>
            <person name="Tomimura Y."/>
            <person name="Tsolas J.M."/>
            <person name="Valente V.L."/>
            <person name="Venter E."/>
            <person name="Venter J.C."/>
            <person name="Vicario S."/>
            <person name="Vieira F.G."/>
            <person name="Vilella A.J."/>
            <person name="Villasante A."/>
            <person name="Walenz B."/>
            <person name="Wang J."/>
            <person name="Wasserman M."/>
            <person name="Watts T."/>
            <person name="Wilson D."/>
            <person name="Wilson R.K."/>
            <person name="Wing R.A."/>
            <person name="Wolfner M.F."/>
            <person name="Wong A."/>
            <person name="Wong G.K."/>
            <person name="Wu C.I."/>
            <person name="Wu G."/>
            <person name="Yamamoto D."/>
            <person name="Yang H.P."/>
            <person name="Yang S.P."/>
            <person name="Yorke J.A."/>
            <person name="Yoshida K."/>
            <person name="Zdobnov E."/>
            <person name="Zhang P."/>
            <person name="Zhang Y."/>
            <person name="Zimin A.V."/>
            <person name="Baldwin J."/>
            <person name="Abdouelleil A."/>
            <person name="Abdulkadir J."/>
            <person name="Abebe A."/>
            <person name="Abera B."/>
            <person name="Abreu J."/>
            <person name="Acer S.C."/>
            <person name="Aftuck L."/>
            <person name="Alexander A."/>
            <person name="An P."/>
            <person name="Anderson E."/>
            <person name="Anderson S."/>
            <person name="Arachi H."/>
            <person name="Azer M."/>
            <person name="Bachantsang P."/>
            <person name="Barry A."/>
            <person name="Bayul T."/>
            <person name="Berlin A."/>
            <person name="Bessette D."/>
            <person name="Bloom T."/>
            <person name="Blye J."/>
            <person name="Boguslavskiy L."/>
            <person name="Bonnet C."/>
            <person name="Boukhgalter B."/>
            <person name="Bourzgui I."/>
            <person name="Brown A."/>
            <person name="Cahill P."/>
            <person name="Channer S."/>
            <person name="Cheshatsang Y."/>
            <person name="Chuda L."/>
            <person name="Citroen M."/>
            <person name="Collymore A."/>
            <person name="Cooke P."/>
            <person name="Costello M."/>
            <person name="D'Aco K."/>
            <person name="Daza R."/>
            <person name="De Haan G."/>
            <person name="DeGray S."/>
            <person name="DeMaso C."/>
            <person name="Dhargay N."/>
            <person name="Dooley K."/>
            <person name="Dooley E."/>
            <person name="Doricent M."/>
            <person name="Dorje P."/>
            <person name="Dorjee K."/>
            <person name="Dupes A."/>
            <person name="Elong R."/>
            <person name="Falk J."/>
            <person name="Farina A."/>
            <person name="Faro S."/>
            <person name="Ferguson D."/>
            <person name="Fisher S."/>
            <person name="Foley C.D."/>
            <person name="Franke A."/>
            <person name="Friedrich D."/>
            <person name="Gadbois L."/>
            <person name="Gearin G."/>
            <person name="Gearin C.R."/>
            <person name="Giannoukos G."/>
            <person name="Goode T."/>
            <person name="Graham J."/>
            <person name="Grandbois E."/>
            <person name="Grewal S."/>
            <person name="Gyaltsen K."/>
            <person name="Hafez N."/>
            <person name="Hagos B."/>
            <person name="Hall J."/>
            <person name="Henson C."/>
            <person name="Hollinger A."/>
            <person name="Honan T."/>
            <person name="Huard M.D."/>
            <person name="Hughes L."/>
            <person name="Hurhula B."/>
            <person name="Husby M.E."/>
            <person name="Kamat A."/>
            <person name="Kanga B."/>
            <person name="Kashin S."/>
            <person name="Khazanovich D."/>
            <person name="Kisner P."/>
            <person name="Lance K."/>
            <person name="Lara M."/>
            <person name="Lee W."/>
            <person name="Lennon N."/>
            <person name="Letendre F."/>
            <person name="LeVine R."/>
            <person name="Lipovsky A."/>
            <person name="Liu X."/>
            <person name="Liu J."/>
            <person name="Liu S."/>
            <person name="Lokyitsang T."/>
            <person name="Lokyitsang Y."/>
            <person name="Lubonja R."/>
            <person name="Lui A."/>
            <person name="MacDonald P."/>
            <person name="Magnisalis V."/>
            <person name="Maru K."/>
            <person name="Matthews C."/>
            <person name="McCusker W."/>
            <person name="McDonough S."/>
            <person name="Mehta T."/>
            <person name="Meldrim J."/>
            <person name="Meneus L."/>
            <person name="Mihai O."/>
            <person name="Mihalev A."/>
            <person name="Mihova T."/>
            <person name="Mittelman R."/>
            <person name="Mlenga V."/>
            <person name="Montmayeur A."/>
            <person name="Mulrain L."/>
            <person name="Navidi A."/>
            <person name="Naylor J."/>
            <person name="Negash T."/>
            <person name="Nguyen T."/>
            <person name="Nguyen N."/>
            <person name="Nicol R."/>
            <person name="Norbu C."/>
            <person name="Norbu N."/>
            <person name="Novod N."/>
            <person name="O'Neill B."/>
            <person name="Osman S."/>
            <person name="Markiewicz E."/>
            <person name="Oyono O.L."/>
            <person name="Patti C."/>
            <person name="Phunkhang P."/>
            <person name="Pierre F."/>
            <person name="Priest M."/>
            <person name="Raghuraman S."/>
            <person name="Rege F."/>
            <person name="Reyes R."/>
            <person name="Rise C."/>
            <person name="Rogov P."/>
            <person name="Ross K."/>
            <person name="Ryan E."/>
            <person name="Settipalli S."/>
            <person name="Shea T."/>
            <person name="Sherpa N."/>
            <person name="Shi L."/>
            <person name="Shih D."/>
            <person name="Sparrow T."/>
            <person name="Spaulding J."/>
            <person name="Stalker J."/>
            <person name="Stange-Thomann N."/>
            <person name="Stavropoulos S."/>
            <person name="Stone C."/>
            <person name="Strader C."/>
            <person name="Tesfaye S."/>
            <person name="Thomson T."/>
            <person name="Thoulutsang Y."/>
            <person name="Thoulutsang D."/>
            <person name="Topham K."/>
            <person name="Topping I."/>
            <person name="Tsamla T."/>
            <person name="Vassiliev H."/>
            <person name="Vo A."/>
            <person name="Wangchuk T."/>
            <person name="Wangdi T."/>
            <person name="Weiand M."/>
            <person name="Wilkinson J."/>
            <person name="Wilson A."/>
            <person name="Yadav S."/>
            <person name="Young G."/>
            <person name="Yu Q."/>
            <person name="Zembek L."/>
            <person name="Zhong D."/>
            <person name="Zimmer A."/>
            <person name="Zwirko Z."/>
            <person name="Jaffe D.B."/>
            <person name="Alvarez P."/>
            <person name="Brockman W."/>
            <person name="Butler J."/>
            <person name="Chin C."/>
            <person name="Gnerre S."/>
            <person name="Grabherr M."/>
            <person name="Kleber M."/>
            <person name="Mauceli E."/>
            <person name="MacCallum I."/>
        </authorList>
    </citation>
    <scope>NUCLEOTIDE SEQUENCE [LARGE SCALE GENOMIC DNA]</scope>
    <source>
        <strain evidence="2">Tucson 15287-2541.00</strain>
    </source>
</reference>
<dbReference type="Proteomes" id="UP000001070">
    <property type="component" value="Unassembled WGS sequence"/>
</dbReference>
<gene>
    <name evidence="1" type="primary">Dgri\GH17184</name>
    <name evidence="1" type="ORF">Dgri_GH17184</name>
</gene>
<dbReference type="HOGENOM" id="CLU_2006239_0_0_1"/>
<name>B4J1C4_DROGR</name>
<dbReference type="EMBL" id="CH916366">
    <property type="protein sequence ID" value="EDV97993.1"/>
    <property type="molecule type" value="Genomic_DNA"/>
</dbReference>
<organism evidence="2">
    <name type="scientific">Drosophila grimshawi</name>
    <name type="common">Hawaiian fruit fly</name>
    <name type="synonym">Idiomyia grimshawi</name>
    <dbReference type="NCBI Taxonomy" id="7222"/>
    <lineage>
        <taxon>Eukaryota</taxon>
        <taxon>Metazoa</taxon>
        <taxon>Ecdysozoa</taxon>
        <taxon>Arthropoda</taxon>
        <taxon>Hexapoda</taxon>
        <taxon>Insecta</taxon>
        <taxon>Pterygota</taxon>
        <taxon>Neoptera</taxon>
        <taxon>Endopterygota</taxon>
        <taxon>Diptera</taxon>
        <taxon>Brachycera</taxon>
        <taxon>Muscomorpha</taxon>
        <taxon>Ephydroidea</taxon>
        <taxon>Drosophilidae</taxon>
        <taxon>Drosophila</taxon>
        <taxon>Hawaiian Drosophila</taxon>
    </lineage>
</organism>
<accession>B4J1C4</accession>
<keyword evidence="2" id="KW-1185">Reference proteome</keyword>
<dbReference type="InParanoid" id="B4J1C4"/>
<evidence type="ECO:0000313" key="2">
    <source>
        <dbReference type="Proteomes" id="UP000001070"/>
    </source>
</evidence>
<proteinExistence type="predicted"/>